<comment type="caution">
    <text evidence="16">The sequence shown here is derived from an EMBL/GenBank/DDBJ whole genome shotgun (WGS) entry which is preliminary data.</text>
</comment>
<evidence type="ECO:0000256" key="14">
    <source>
        <dbReference type="ARBA" id="ARBA00029488"/>
    </source>
</evidence>
<keyword evidence="6 15" id="KW-0255">Endonuclease</keyword>
<dbReference type="EC" id="3.1.21.10" evidence="14 15"/>
<evidence type="ECO:0000256" key="4">
    <source>
        <dbReference type="ARBA" id="ARBA00022722"/>
    </source>
</evidence>
<comment type="function">
    <text evidence="12">Endonuclease that resolves Holliday junction intermediates made during homologous genetic recombination and DNA repair. Exhibits sequence and structure-selective cleavage of four-way DNA junctions, where it introduces symmetrical nicks in two strands of the same polarity at the 5' side of CC dinucleotides. Corrects the defects in genetic recombination and DNA repair associated with inactivation of RuvAB or RuvC.</text>
</comment>
<comment type="catalytic activity">
    <reaction evidence="13 15">
        <text>Endonucleolytic cleavage at a junction such as a reciprocal single-stranded crossover between two homologous DNA duplexes (Holliday junction).</text>
        <dbReference type="EC" id="3.1.21.10"/>
    </reaction>
</comment>
<evidence type="ECO:0000256" key="10">
    <source>
        <dbReference type="ARBA" id="ARBA00023172"/>
    </source>
</evidence>
<comment type="similarity">
    <text evidence="15">Belongs to the rusA family.</text>
</comment>
<comment type="function">
    <text evidence="15">Endonuclease that resolves Holliday junction intermediates made during homologous genetic recombination and DNA repair. Exhibits sequence and structure-selective cleavage of four-way DNA junctions, where it introduces symmetrical nicks in two strands of the same polarity at the 5' side of dinucleotides. Corrects the defects in genetic recombination and DNA repair associated with inactivation of ruvAB or ruvC.</text>
</comment>
<dbReference type="InterPro" id="IPR016281">
    <property type="entry name" value="Endonuclease_RusA"/>
</dbReference>
<proteinExistence type="inferred from homology"/>
<evidence type="ECO:0000256" key="9">
    <source>
        <dbReference type="ARBA" id="ARBA00022842"/>
    </source>
</evidence>
<accession>A0ABX4IJH9</accession>
<dbReference type="Gene3D" id="3.30.1330.70">
    <property type="entry name" value="Holliday junction resolvase RusA"/>
    <property type="match status" value="1"/>
</dbReference>
<keyword evidence="11 15" id="KW-0234">DNA repair</keyword>
<keyword evidence="10" id="KW-0233">DNA recombination</keyword>
<keyword evidence="7 15" id="KW-0227">DNA damage</keyword>
<evidence type="ECO:0000256" key="1">
    <source>
        <dbReference type="ARBA" id="ARBA00001946"/>
    </source>
</evidence>
<name>A0ABX4IJH9_9ENTR</name>
<keyword evidence="8 15" id="KW-0378">Hydrolase</keyword>
<dbReference type="SUPFAM" id="SSF103084">
    <property type="entry name" value="Holliday junction resolvase RusA"/>
    <property type="match status" value="1"/>
</dbReference>
<dbReference type="RefSeq" id="WP_097401838.1">
    <property type="nucleotide sequence ID" value="NZ_NITV01000013.1"/>
</dbReference>
<evidence type="ECO:0000256" key="5">
    <source>
        <dbReference type="ARBA" id="ARBA00022723"/>
    </source>
</evidence>
<evidence type="ECO:0000256" key="13">
    <source>
        <dbReference type="ARBA" id="ARBA00029354"/>
    </source>
</evidence>
<gene>
    <name evidence="16" type="ORF">BK796_20605</name>
</gene>
<evidence type="ECO:0000256" key="11">
    <source>
        <dbReference type="ARBA" id="ARBA00023204"/>
    </source>
</evidence>
<evidence type="ECO:0000256" key="3">
    <source>
        <dbReference type="ARBA" id="ARBA00014885"/>
    </source>
</evidence>
<dbReference type="InterPro" id="IPR008822">
    <property type="entry name" value="Endonuclease_RusA-like"/>
</dbReference>
<keyword evidence="17" id="KW-1185">Reference proteome</keyword>
<keyword evidence="5" id="KW-0479">Metal-binding</keyword>
<comment type="subunit">
    <text evidence="2">Homodimer.</text>
</comment>
<keyword evidence="9" id="KW-0460">Magnesium</keyword>
<dbReference type="InterPro" id="IPR036614">
    <property type="entry name" value="RusA-like_sf"/>
</dbReference>
<reference evidence="16 17" key="1">
    <citation type="submission" date="2017-06" db="EMBL/GenBank/DDBJ databases">
        <title>Draft genome sequence of nitrogen-fixing Kosakonia pseudosacchari strain NN143 isolated from sugarcane roots.</title>
        <authorList>
            <person name="Li Y."/>
            <person name="Li S."/>
            <person name="Lin L."/>
            <person name="Wu X."/>
            <person name="Yang L."/>
            <person name="Li Y."/>
            <person name="An Q."/>
        </authorList>
    </citation>
    <scope>NUCLEOTIDE SEQUENCE [LARGE SCALE GENOMIC DNA]</scope>
    <source>
        <strain evidence="16 17">NN143</strain>
    </source>
</reference>
<protein>
    <recommendedName>
        <fullName evidence="3 15">Crossover junction endodeoxyribonuclease rusA</fullName>
        <ecNumber evidence="14 15">3.1.21.10</ecNumber>
    </recommendedName>
</protein>
<dbReference type="EMBL" id="NITV01000013">
    <property type="protein sequence ID" value="PDO83377.1"/>
    <property type="molecule type" value="Genomic_DNA"/>
</dbReference>
<dbReference type="Proteomes" id="UP000219642">
    <property type="component" value="Unassembled WGS sequence"/>
</dbReference>
<evidence type="ECO:0000256" key="6">
    <source>
        <dbReference type="ARBA" id="ARBA00022759"/>
    </source>
</evidence>
<comment type="cofactor">
    <cofactor evidence="1">
        <name>Mg(2+)</name>
        <dbReference type="ChEBI" id="CHEBI:18420"/>
    </cofactor>
</comment>
<evidence type="ECO:0000256" key="15">
    <source>
        <dbReference type="PIRNR" id="PIRNR001007"/>
    </source>
</evidence>
<evidence type="ECO:0000256" key="2">
    <source>
        <dbReference type="ARBA" id="ARBA00011738"/>
    </source>
</evidence>
<evidence type="ECO:0000256" key="8">
    <source>
        <dbReference type="ARBA" id="ARBA00022801"/>
    </source>
</evidence>
<sequence length="129" mass="14458">MKLILPFPPSVNSYWRAPNKGPLKGRHLISEAGRKFRSEACAAIIDQLRRLPKPSTEPAAVEILLYPPDSRNRDIDNYNKALLDSLTHAGVWEDDRQVKRMLVEWGPVVKGGRVEISITRYIPTAVAAA</sequence>
<evidence type="ECO:0000256" key="7">
    <source>
        <dbReference type="ARBA" id="ARBA00022763"/>
    </source>
</evidence>
<evidence type="ECO:0000313" key="17">
    <source>
        <dbReference type="Proteomes" id="UP000219642"/>
    </source>
</evidence>
<evidence type="ECO:0000256" key="12">
    <source>
        <dbReference type="ARBA" id="ARBA00024745"/>
    </source>
</evidence>
<dbReference type="PIRSF" id="PIRSF001007">
    <property type="entry name" value="RusA"/>
    <property type="match status" value="1"/>
</dbReference>
<dbReference type="Pfam" id="PF05866">
    <property type="entry name" value="RusA"/>
    <property type="match status" value="1"/>
</dbReference>
<evidence type="ECO:0000313" key="16">
    <source>
        <dbReference type="EMBL" id="PDO83377.1"/>
    </source>
</evidence>
<keyword evidence="4 15" id="KW-0540">Nuclease</keyword>
<organism evidence="16 17">
    <name type="scientific">Kosakonia pseudosacchari</name>
    <dbReference type="NCBI Taxonomy" id="1646340"/>
    <lineage>
        <taxon>Bacteria</taxon>
        <taxon>Pseudomonadati</taxon>
        <taxon>Pseudomonadota</taxon>
        <taxon>Gammaproteobacteria</taxon>
        <taxon>Enterobacterales</taxon>
        <taxon>Enterobacteriaceae</taxon>
        <taxon>Kosakonia</taxon>
    </lineage>
</organism>